<dbReference type="Pfam" id="PF03901">
    <property type="entry name" value="Glyco_transf_22"/>
    <property type="match status" value="1"/>
</dbReference>
<dbReference type="PANTHER" id="PTHR22760:SF4">
    <property type="entry name" value="GPI MANNOSYLTRANSFERASE 3"/>
    <property type="match status" value="1"/>
</dbReference>
<keyword evidence="6 8" id="KW-1133">Transmembrane helix</keyword>
<feature type="transmembrane region" description="Helical" evidence="8">
    <location>
        <begin position="114"/>
        <end position="135"/>
    </location>
</feature>
<keyword evidence="11" id="KW-1185">Reference proteome</keyword>
<sequence length="499" mass="57994">MKKRLFFWFLALNVLSIVLIQTSFVPDEYWQSLEIAHHIVFGQFADLNQIYGKITWEWKEGIRSSAYPLFIAVFYKILAFFDLDNVRLLIYTPRLIQAVISAIGYLHTCKIASILYGEGAVLWTAGTLSSSWFLFYCTSRTIHNTIETALIIIALRYYLTNNHFKSTIKYLIFAALSVIIRPTSAIVWLPLSVYYLIEAWKNARHSFEQLIYHYLKTGCLALALQVLLDYIYYRQVLVTPVNFIKFNFLSNQSSHYGTHPWHWYLTQGLPTVLTTHMLPLVCALRNRHHLFLQILCAWIIGVYSISGHKEFRFILPIVPLCACIIGNYLKVLNNGVRNNGTGYWLPTCIIFLLFITNIPLVLYFGMFHQRGTLDAMQYLASEETPDKKMNVLFLMPCHSTPAYSHIHRNVTLRFLSCEPNLKFVANYQDESDIFYANPNKWLSGIDLKLVTHMVLFDSLTSKLSDFLKIHHYLCAKFFHSHFSDGRISKYVVIYCNKNN</sequence>
<comment type="subcellular location">
    <subcellularLocation>
        <location evidence="1 8">Endoplasmic reticulum membrane</location>
        <topology evidence="1 8">Multi-pass membrane protein</topology>
    </subcellularLocation>
</comment>
<evidence type="ECO:0000256" key="4">
    <source>
        <dbReference type="ARBA" id="ARBA00022692"/>
    </source>
</evidence>
<evidence type="ECO:0000256" key="6">
    <source>
        <dbReference type="ARBA" id="ARBA00022989"/>
    </source>
</evidence>
<dbReference type="EMBL" id="JH432010">
    <property type="status" value="NOT_ANNOTATED_CDS"/>
    <property type="molecule type" value="Genomic_DNA"/>
</dbReference>
<dbReference type="EnsemblMetazoa" id="SMAR011080-RA">
    <property type="protein sequence ID" value="SMAR011080-PA"/>
    <property type="gene ID" value="SMAR011080"/>
</dbReference>
<dbReference type="HOGENOM" id="CLU_012353_2_0_1"/>
<feature type="transmembrane region" description="Helical" evidence="8">
    <location>
        <begin position="142"/>
        <end position="159"/>
    </location>
</feature>
<comment type="similarity">
    <text evidence="8">Belongs to the glycosyltransferase 22 family.</text>
</comment>
<keyword evidence="7 8" id="KW-0472">Membrane</keyword>
<evidence type="ECO:0000256" key="1">
    <source>
        <dbReference type="ARBA" id="ARBA00004477"/>
    </source>
</evidence>
<keyword evidence="9" id="KW-0732">Signal</keyword>
<feature type="signal peptide" evidence="9">
    <location>
        <begin position="1"/>
        <end position="20"/>
    </location>
</feature>
<dbReference type="Proteomes" id="UP000014500">
    <property type="component" value="Unassembled WGS sequence"/>
</dbReference>
<accession>T1JBD9</accession>
<keyword evidence="2 8" id="KW-0328">Glycosyltransferase</keyword>
<dbReference type="STRING" id="126957.T1JBD9"/>
<evidence type="ECO:0000256" key="3">
    <source>
        <dbReference type="ARBA" id="ARBA00022679"/>
    </source>
</evidence>
<dbReference type="PhylomeDB" id="T1JBD9"/>
<proteinExistence type="inferred from homology"/>
<dbReference type="eggNOG" id="KOG1771">
    <property type="taxonomic scope" value="Eukaryota"/>
</dbReference>
<keyword evidence="3" id="KW-0808">Transferase</keyword>
<feature type="transmembrane region" description="Helical" evidence="8">
    <location>
        <begin position="343"/>
        <end position="366"/>
    </location>
</feature>
<reference evidence="11" key="1">
    <citation type="submission" date="2011-05" db="EMBL/GenBank/DDBJ databases">
        <authorList>
            <person name="Richards S.R."/>
            <person name="Qu J."/>
            <person name="Jiang H."/>
            <person name="Jhangiani S.N."/>
            <person name="Agravi P."/>
            <person name="Goodspeed R."/>
            <person name="Gross S."/>
            <person name="Mandapat C."/>
            <person name="Jackson L."/>
            <person name="Mathew T."/>
            <person name="Pu L."/>
            <person name="Thornton R."/>
            <person name="Saada N."/>
            <person name="Wilczek-Boney K.B."/>
            <person name="Lee S."/>
            <person name="Kovar C."/>
            <person name="Wu Y."/>
            <person name="Scherer S.E."/>
            <person name="Worley K.C."/>
            <person name="Muzny D.M."/>
            <person name="Gibbs R."/>
        </authorList>
    </citation>
    <scope>NUCLEOTIDE SEQUENCE</scope>
    <source>
        <strain evidence="11">Brora</strain>
    </source>
</reference>
<evidence type="ECO:0000256" key="9">
    <source>
        <dbReference type="SAM" id="SignalP"/>
    </source>
</evidence>
<organism evidence="10 11">
    <name type="scientific">Strigamia maritima</name>
    <name type="common">European centipede</name>
    <name type="synonym">Geophilus maritimus</name>
    <dbReference type="NCBI Taxonomy" id="126957"/>
    <lineage>
        <taxon>Eukaryota</taxon>
        <taxon>Metazoa</taxon>
        <taxon>Ecdysozoa</taxon>
        <taxon>Arthropoda</taxon>
        <taxon>Myriapoda</taxon>
        <taxon>Chilopoda</taxon>
        <taxon>Pleurostigmophora</taxon>
        <taxon>Geophilomorpha</taxon>
        <taxon>Linotaeniidae</taxon>
        <taxon>Strigamia</taxon>
    </lineage>
</organism>
<feature type="transmembrane region" description="Helical" evidence="8">
    <location>
        <begin position="209"/>
        <end position="233"/>
    </location>
</feature>
<evidence type="ECO:0000256" key="8">
    <source>
        <dbReference type="RuleBase" id="RU363075"/>
    </source>
</evidence>
<keyword evidence="4 8" id="KW-0812">Transmembrane</keyword>
<dbReference type="AlphaFoldDB" id="T1JBD9"/>
<evidence type="ECO:0000256" key="5">
    <source>
        <dbReference type="ARBA" id="ARBA00022824"/>
    </source>
</evidence>
<dbReference type="GO" id="GO:0000026">
    <property type="term" value="F:alpha-1,2-mannosyltransferase activity"/>
    <property type="evidence" value="ECO:0007669"/>
    <property type="project" value="TreeGrafter"/>
</dbReference>
<feature type="transmembrane region" description="Helical" evidence="8">
    <location>
        <begin position="313"/>
        <end position="331"/>
    </location>
</feature>
<dbReference type="EC" id="2.4.1.-" evidence="8"/>
<feature type="chain" id="PRO_5004590462" description="Mannosyltransferase" evidence="9">
    <location>
        <begin position="21"/>
        <end position="499"/>
    </location>
</feature>
<dbReference type="GO" id="GO:0006506">
    <property type="term" value="P:GPI anchor biosynthetic process"/>
    <property type="evidence" value="ECO:0007669"/>
    <property type="project" value="TreeGrafter"/>
</dbReference>
<reference evidence="10" key="2">
    <citation type="submission" date="2015-02" db="UniProtKB">
        <authorList>
            <consortium name="EnsemblMetazoa"/>
        </authorList>
    </citation>
    <scope>IDENTIFICATION</scope>
</reference>
<dbReference type="PANTHER" id="PTHR22760">
    <property type="entry name" value="GLYCOSYLTRANSFERASE"/>
    <property type="match status" value="1"/>
</dbReference>
<feature type="transmembrane region" description="Helical" evidence="8">
    <location>
        <begin position="171"/>
        <end position="197"/>
    </location>
</feature>
<evidence type="ECO:0000313" key="10">
    <source>
        <dbReference type="EnsemblMetazoa" id="SMAR011080-PA"/>
    </source>
</evidence>
<dbReference type="GO" id="GO:0005789">
    <property type="term" value="C:endoplasmic reticulum membrane"/>
    <property type="evidence" value="ECO:0007669"/>
    <property type="project" value="UniProtKB-SubCell"/>
</dbReference>
<protein>
    <recommendedName>
        <fullName evidence="8">Mannosyltransferase</fullName>
        <ecNumber evidence="8">2.4.1.-</ecNumber>
    </recommendedName>
</protein>
<feature type="transmembrane region" description="Helical" evidence="8">
    <location>
        <begin position="288"/>
        <end position="306"/>
    </location>
</feature>
<name>T1JBD9_STRMM</name>
<dbReference type="OMA" id="HHMVFNN"/>
<dbReference type="InterPro" id="IPR005599">
    <property type="entry name" value="GPI_mannosylTrfase"/>
</dbReference>
<keyword evidence="5 8" id="KW-0256">Endoplasmic reticulum</keyword>
<evidence type="ECO:0000256" key="2">
    <source>
        <dbReference type="ARBA" id="ARBA00022676"/>
    </source>
</evidence>
<evidence type="ECO:0000256" key="7">
    <source>
        <dbReference type="ARBA" id="ARBA00023136"/>
    </source>
</evidence>
<evidence type="ECO:0000313" key="11">
    <source>
        <dbReference type="Proteomes" id="UP000014500"/>
    </source>
</evidence>